<dbReference type="CDD" id="cd01296">
    <property type="entry name" value="Imidazolone-5PH"/>
    <property type="match status" value="1"/>
</dbReference>
<evidence type="ECO:0000256" key="6">
    <source>
        <dbReference type="ARBA" id="ARBA00023004"/>
    </source>
</evidence>
<keyword evidence="3 7" id="KW-0378">Hydrolase</keyword>
<comment type="similarity">
    <text evidence="7">Belongs to the metallo-dependent hydrolases superfamily. HutI family.</text>
</comment>
<dbReference type="SUPFAM" id="SSF51556">
    <property type="entry name" value="Metallo-dependent hydrolases"/>
    <property type="match status" value="1"/>
</dbReference>
<comment type="cofactor">
    <cofactor evidence="7">
        <name>Zn(2+)</name>
        <dbReference type="ChEBI" id="CHEBI:29105"/>
    </cofactor>
    <cofactor evidence="7">
        <name>Fe(3+)</name>
        <dbReference type="ChEBI" id="CHEBI:29034"/>
    </cofactor>
    <text evidence="7">Binds 1 zinc or iron ion per subunit.</text>
</comment>
<dbReference type="EC" id="3.5.2.7" evidence="1 7"/>
<dbReference type="InterPro" id="IPR006680">
    <property type="entry name" value="Amidohydro-rel"/>
</dbReference>
<keyword evidence="6 7" id="KW-0408">Iron</keyword>
<feature type="binding site" evidence="7">
    <location>
        <position position="255"/>
    </location>
    <ligand>
        <name>4-imidazolone-5-propanoate</name>
        <dbReference type="ChEBI" id="CHEBI:77893"/>
    </ligand>
</feature>
<evidence type="ECO:0000256" key="4">
    <source>
        <dbReference type="ARBA" id="ARBA00022808"/>
    </source>
</evidence>
<proteinExistence type="inferred from homology"/>
<feature type="binding site" evidence="7">
    <location>
        <position position="252"/>
    </location>
    <ligand>
        <name>Zn(2+)</name>
        <dbReference type="ChEBI" id="CHEBI:29105"/>
    </ligand>
</feature>
<keyword evidence="7" id="KW-0963">Cytoplasm</keyword>
<evidence type="ECO:0000313" key="9">
    <source>
        <dbReference type="EMBL" id="MBS2100030.1"/>
    </source>
</evidence>
<name>A0ABS5JYP1_9BACT</name>
<comment type="subcellular location">
    <subcellularLocation>
        <location evidence="7">Cytoplasm</location>
    </subcellularLocation>
</comment>
<evidence type="ECO:0000313" key="10">
    <source>
        <dbReference type="Proteomes" id="UP000708576"/>
    </source>
</evidence>
<dbReference type="Proteomes" id="UP000708576">
    <property type="component" value="Unassembled WGS sequence"/>
</dbReference>
<dbReference type="InterPro" id="IPR011059">
    <property type="entry name" value="Metal-dep_hydrolase_composite"/>
</dbReference>
<dbReference type="SUPFAM" id="SSF51338">
    <property type="entry name" value="Composite domain of metallo-dependent hydrolases"/>
    <property type="match status" value="1"/>
</dbReference>
<dbReference type="InterPro" id="IPR005920">
    <property type="entry name" value="HutI"/>
</dbReference>
<dbReference type="NCBIfam" id="TIGR01224">
    <property type="entry name" value="hutI"/>
    <property type="match status" value="1"/>
</dbReference>
<evidence type="ECO:0000256" key="2">
    <source>
        <dbReference type="ARBA" id="ARBA00022723"/>
    </source>
</evidence>
<feature type="binding site" evidence="7">
    <location>
        <position position="82"/>
    </location>
    <ligand>
        <name>Zn(2+)</name>
        <dbReference type="ChEBI" id="CHEBI:29105"/>
    </ligand>
</feature>
<dbReference type="Gene3D" id="3.20.20.140">
    <property type="entry name" value="Metal-dependent hydrolases"/>
    <property type="match status" value="1"/>
</dbReference>
<dbReference type="Pfam" id="PF01979">
    <property type="entry name" value="Amidohydro_1"/>
    <property type="match status" value="1"/>
</dbReference>
<evidence type="ECO:0000259" key="8">
    <source>
        <dbReference type="Pfam" id="PF01979"/>
    </source>
</evidence>
<dbReference type="Gene3D" id="2.30.40.10">
    <property type="entry name" value="Urease, subunit C, domain 1"/>
    <property type="match status" value="1"/>
</dbReference>
<feature type="domain" description="Amidohydrolase-related" evidence="8">
    <location>
        <begin position="73"/>
        <end position="414"/>
    </location>
</feature>
<evidence type="ECO:0000256" key="3">
    <source>
        <dbReference type="ARBA" id="ARBA00022801"/>
    </source>
</evidence>
<feature type="binding site" evidence="7">
    <location>
        <position position="326"/>
    </location>
    <ligand>
        <name>Fe(3+)</name>
        <dbReference type="ChEBI" id="CHEBI:29034"/>
    </ligand>
</feature>
<dbReference type="EMBL" id="JAGUCO010000017">
    <property type="protein sequence ID" value="MBS2100030.1"/>
    <property type="molecule type" value="Genomic_DNA"/>
</dbReference>
<feature type="binding site" evidence="7">
    <location>
        <position position="82"/>
    </location>
    <ligand>
        <name>Fe(3+)</name>
        <dbReference type="ChEBI" id="CHEBI:29034"/>
    </ligand>
</feature>
<feature type="binding site" evidence="7">
    <location>
        <position position="154"/>
    </location>
    <ligand>
        <name>N-formimidoyl-L-glutamate</name>
        <dbReference type="ChEBI" id="CHEBI:58928"/>
    </ligand>
</feature>
<feature type="binding site" evidence="7">
    <location>
        <position position="84"/>
    </location>
    <ligand>
        <name>Fe(3+)</name>
        <dbReference type="ChEBI" id="CHEBI:29034"/>
    </ligand>
</feature>
<evidence type="ECO:0000256" key="7">
    <source>
        <dbReference type="HAMAP-Rule" id="MF_00372"/>
    </source>
</evidence>
<dbReference type="PANTHER" id="PTHR42752:SF1">
    <property type="entry name" value="IMIDAZOLONEPROPIONASE-RELATED"/>
    <property type="match status" value="1"/>
</dbReference>
<accession>A0ABS5JYP1</accession>
<keyword evidence="4 7" id="KW-0369">Histidine metabolism</keyword>
<evidence type="ECO:0000256" key="5">
    <source>
        <dbReference type="ARBA" id="ARBA00022833"/>
    </source>
</evidence>
<gene>
    <name evidence="7 9" type="primary">hutI</name>
    <name evidence="9" type="ORF">KEM10_17215</name>
</gene>
<organism evidence="9 10">
    <name type="scientific">Carboxylicivirga linearis</name>
    <dbReference type="NCBI Taxonomy" id="1628157"/>
    <lineage>
        <taxon>Bacteria</taxon>
        <taxon>Pseudomonadati</taxon>
        <taxon>Bacteroidota</taxon>
        <taxon>Bacteroidia</taxon>
        <taxon>Marinilabiliales</taxon>
        <taxon>Marinilabiliaceae</taxon>
        <taxon>Carboxylicivirga</taxon>
    </lineage>
</organism>
<keyword evidence="2 7" id="KW-0479">Metal-binding</keyword>
<comment type="function">
    <text evidence="7">Catalyzes the hydrolytic cleavage of the carbon-nitrogen bond in imidazolone-5-propanoate to yield N-formimidoyl-L-glutamate. It is the third step in the universal histidine degradation pathway.</text>
</comment>
<feature type="binding site" evidence="7">
    <location>
        <position position="84"/>
    </location>
    <ligand>
        <name>Zn(2+)</name>
        <dbReference type="ChEBI" id="CHEBI:29105"/>
    </ligand>
</feature>
<dbReference type="GO" id="GO:0050480">
    <property type="term" value="F:imidazolonepropionase activity"/>
    <property type="evidence" value="ECO:0007669"/>
    <property type="project" value="UniProtKB-EC"/>
</dbReference>
<keyword evidence="5 7" id="KW-0862">Zinc</keyword>
<feature type="binding site" evidence="7">
    <location>
        <position position="331"/>
    </location>
    <ligand>
        <name>4-imidazolone-5-propanoate</name>
        <dbReference type="ChEBI" id="CHEBI:77893"/>
    </ligand>
</feature>
<feature type="binding site" evidence="7">
    <location>
        <position position="154"/>
    </location>
    <ligand>
        <name>4-imidazolone-5-propanoate</name>
        <dbReference type="ChEBI" id="CHEBI:77893"/>
    </ligand>
</feature>
<dbReference type="InterPro" id="IPR032466">
    <property type="entry name" value="Metal_Hydrolase"/>
</dbReference>
<feature type="binding site" evidence="7">
    <location>
        <position position="326"/>
    </location>
    <ligand>
        <name>Zn(2+)</name>
        <dbReference type="ChEBI" id="CHEBI:29105"/>
    </ligand>
</feature>
<feature type="binding site" evidence="7">
    <location>
        <position position="328"/>
    </location>
    <ligand>
        <name>N-formimidoyl-L-glutamate</name>
        <dbReference type="ChEBI" id="CHEBI:58928"/>
    </ligand>
</feature>
<feature type="binding site" evidence="7">
    <location>
        <position position="330"/>
    </location>
    <ligand>
        <name>N-formimidoyl-L-glutamate</name>
        <dbReference type="ChEBI" id="CHEBI:58928"/>
    </ligand>
</feature>
<dbReference type="PANTHER" id="PTHR42752">
    <property type="entry name" value="IMIDAZOLONEPROPIONASE"/>
    <property type="match status" value="1"/>
</dbReference>
<evidence type="ECO:0000256" key="1">
    <source>
        <dbReference type="ARBA" id="ARBA00012864"/>
    </source>
</evidence>
<keyword evidence="10" id="KW-1185">Reference proteome</keyword>
<feature type="binding site" evidence="7">
    <location>
        <position position="91"/>
    </location>
    <ligand>
        <name>4-imidazolone-5-propanoate</name>
        <dbReference type="ChEBI" id="CHEBI:77893"/>
    </ligand>
</feature>
<protein>
    <recommendedName>
        <fullName evidence="1 7">Imidazolonepropionase</fullName>
        <ecNumber evidence="1 7">3.5.2.7</ecNumber>
    </recommendedName>
    <alternativeName>
        <fullName evidence="7">Imidazolone-5-propionate hydrolase</fullName>
    </alternativeName>
</protein>
<dbReference type="RefSeq" id="WP_212217271.1">
    <property type="nucleotide sequence ID" value="NZ_JAGUCO010000017.1"/>
</dbReference>
<feature type="binding site" evidence="7">
    <location>
        <position position="252"/>
    </location>
    <ligand>
        <name>Fe(3+)</name>
        <dbReference type="ChEBI" id="CHEBI:29034"/>
    </ligand>
</feature>
<dbReference type="HAMAP" id="MF_00372">
    <property type="entry name" value="HutI"/>
    <property type="match status" value="1"/>
</dbReference>
<comment type="caution">
    <text evidence="9">The sequence shown here is derived from an EMBL/GenBank/DDBJ whole genome shotgun (WGS) entry which is preliminary data.</text>
</comment>
<reference evidence="9 10" key="1">
    <citation type="journal article" date="2015" name="Int. J. Syst. Evol. Microbiol.">
        <title>Carboxylicivirga linearis sp. nov., isolated from a sea cucumber culture pond.</title>
        <authorList>
            <person name="Wang F.Q."/>
            <person name="Zhou Y.X."/>
            <person name="Lin X.Z."/>
            <person name="Chen G.J."/>
            <person name="Du Z.J."/>
        </authorList>
    </citation>
    <scope>NUCLEOTIDE SEQUENCE [LARGE SCALE GENOMIC DNA]</scope>
    <source>
        <strain evidence="9 10">FB218</strain>
    </source>
</reference>
<comment type="catalytic activity">
    <reaction evidence="7">
        <text>4-imidazolone-5-propanoate + H2O = N-formimidoyl-L-glutamate</text>
        <dbReference type="Rhea" id="RHEA:23660"/>
        <dbReference type="ChEBI" id="CHEBI:15377"/>
        <dbReference type="ChEBI" id="CHEBI:58928"/>
        <dbReference type="ChEBI" id="CHEBI:77893"/>
        <dbReference type="EC" id="3.5.2.7"/>
    </reaction>
</comment>
<comment type="pathway">
    <text evidence="7">Amino-acid degradation; L-histidine degradation into L-glutamate; N-formimidoyl-L-glutamate from L-histidine: step 3/3.</text>
</comment>
<sequence length="416" mass="45769">MNNLIIKNIKSLIQTEEQHIPYVAGSDMAKLPVINNAWLEVKDGLIKDYGSMSDFSAQQFARDAEVIDASDRLVLPAWCDSHTHLVYPKSRDVEYVDKIKGLSYEEIAARGGGILNSAKLMQTASEDQLFEDAMQRLQEIIRWGTGAVEIKSGYGLTLESELKMLRVIRRLKEASPLTIKSSFLGAHSIPMEYRGKQEEYVDLVINEMLPAVAKEDLADYVDVFCDVGFFTVEDTDRILNAAAKYGLTPKIHANELDYSGGIQVGVQHNALSVDHLEFTGDDEIKALLNSGTMPTILPGAAFFLNMAYAPARKMMDAGLPVALASDFNPGSSPSGNMQLIMSMGSVLYRMLPEEVINAVTKNTAYAMGIDKELGSIMKGKKANLVITKPIPGIEYLPYAYGENKVETTILNGVIIK</sequence>
<feature type="binding site" evidence="7">
    <location>
        <position position="187"/>
    </location>
    <ligand>
        <name>4-imidazolone-5-propanoate</name>
        <dbReference type="ChEBI" id="CHEBI:77893"/>
    </ligand>
</feature>